<keyword evidence="2" id="KW-1185">Reference proteome</keyword>
<dbReference type="VEuPathDB" id="FungiDB:BO71DRAFT_405527"/>
<name>A0A319F2Z6_9EURO</name>
<accession>A0A319F2Z6</accession>
<dbReference type="Proteomes" id="UP000247810">
    <property type="component" value="Unassembled WGS sequence"/>
</dbReference>
<dbReference type="OrthoDB" id="4508405at2759"/>
<evidence type="ECO:0000313" key="2">
    <source>
        <dbReference type="Proteomes" id="UP000247810"/>
    </source>
</evidence>
<reference evidence="1 2" key="1">
    <citation type="submission" date="2018-02" db="EMBL/GenBank/DDBJ databases">
        <title>The genomes of Aspergillus section Nigri reveals drivers in fungal speciation.</title>
        <authorList>
            <consortium name="DOE Joint Genome Institute"/>
            <person name="Vesth T.C."/>
            <person name="Nybo J."/>
            <person name="Theobald S."/>
            <person name="Brandl J."/>
            <person name="Frisvad J.C."/>
            <person name="Nielsen K.F."/>
            <person name="Lyhne E.K."/>
            <person name="Kogle M.E."/>
            <person name="Kuo A."/>
            <person name="Riley R."/>
            <person name="Clum A."/>
            <person name="Nolan M."/>
            <person name="Lipzen A."/>
            <person name="Salamov A."/>
            <person name="Henrissat B."/>
            <person name="Wiebenga A."/>
            <person name="De vries R.P."/>
            <person name="Grigoriev I.V."/>
            <person name="Mortensen U.H."/>
            <person name="Andersen M.R."/>
            <person name="Baker S.E."/>
        </authorList>
    </citation>
    <scope>NUCLEOTIDE SEQUENCE [LARGE SCALE GENOMIC DNA]</scope>
    <source>
        <strain evidence="1 2">CBS 707.79</strain>
    </source>
</reference>
<dbReference type="STRING" id="1448320.A0A319F2Z6"/>
<dbReference type="AlphaFoldDB" id="A0A319F2Z6"/>
<proteinExistence type="predicted"/>
<organism evidence="1 2">
    <name type="scientific">Aspergillus ellipticus CBS 707.79</name>
    <dbReference type="NCBI Taxonomy" id="1448320"/>
    <lineage>
        <taxon>Eukaryota</taxon>
        <taxon>Fungi</taxon>
        <taxon>Dikarya</taxon>
        <taxon>Ascomycota</taxon>
        <taxon>Pezizomycotina</taxon>
        <taxon>Eurotiomycetes</taxon>
        <taxon>Eurotiomycetidae</taxon>
        <taxon>Eurotiales</taxon>
        <taxon>Aspergillaceae</taxon>
        <taxon>Aspergillus</taxon>
        <taxon>Aspergillus subgen. Circumdati</taxon>
    </lineage>
</organism>
<dbReference type="EMBL" id="KZ825804">
    <property type="protein sequence ID" value="PYH99202.1"/>
    <property type="molecule type" value="Genomic_DNA"/>
</dbReference>
<sequence>MISSTFLESALAVAHKFSIFRLMLHILHRRWRLGQDDLSIDQHRNRLWCKLRKINTRQQIICAKRLEAAGYITAYNLYTQEYAVLSCTNWPSHQSTEYLTIGLMDASRGKSLEDLNEDSLFKVRKTAEDKIAEPWPLLSVPHPPILPLSDFTISSSLIPREQWMENIQPAGDHKYNATKTFLLVKNHSPPLAISSVSLPLANGYNVSAAEDISPSYNDFDAILDSQSLLGPSSDLNILPEDQSRPLPMMINTQGPITTETPPESMNALGGIETNIYSYSTRTQEFEIASSSEQWLPTLASPSQNLPSHEVQMISRVSPDTISSREMNRRLLQLYRPKEDPKKGLENGPALSSSKLNSMLKWAEELRLQPPPNQNLRFLFDGNYKMRDILPKLGLPEEWGTLEGGRNYLRLIKADKRDVLDPFAKRIALVIFYFTYIQLQKTEKKSGKGSVAHQLLRPDFPEPDKPLLDQVAGTVRLGKWWWWLIATLGLGIFLTNTHNTAKSMHSSKLSNEEAAAFMTLILRTRPGTVRLSESLGVHLQARNREDESIGPNQNNLIGTADLFSPERLADVHREDSNGLDSHQTWEPWTNIDIETCANDKIPDFLALMRR</sequence>
<protein>
    <submittedName>
        <fullName evidence="1">Uncharacterized protein</fullName>
    </submittedName>
</protein>
<gene>
    <name evidence="1" type="ORF">BO71DRAFT_405527</name>
</gene>
<evidence type="ECO:0000313" key="1">
    <source>
        <dbReference type="EMBL" id="PYH99202.1"/>
    </source>
</evidence>